<dbReference type="InterPro" id="IPR036922">
    <property type="entry name" value="Rieske_2Fe-2S_sf"/>
</dbReference>
<organism evidence="6 7">
    <name type="scientific">Pseudothauera nasutitermitis</name>
    <dbReference type="NCBI Taxonomy" id="2565930"/>
    <lineage>
        <taxon>Bacteria</taxon>
        <taxon>Pseudomonadati</taxon>
        <taxon>Pseudomonadota</taxon>
        <taxon>Betaproteobacteria</taxon>
        <taxon>Rhodocyclales</taxon>
        <taxon>Zoogloeaceae</taxon>
        <taxon>Pseudothauera</taxon>
    </lineage>
</organism>
<evidence type="ECO:0000313" key="7">
    <source>
        <dbReference type="Proteomes" id="UP000308430"/>
    </source>
</evidence>
<dbReference type="EMBL" id="SSOC01000001">
    <property type="protein sequence ID" value="THF67154.1"/>
    <property type="molecule type" value="Genomic_DNA"/>
</dbReference>
<evidence type="ECO:0000256" key="1">
    <source>
        <dbReference type="ARBA" id="ARBA00022714"/>
    </source>
</evidence>
<dbReference type="SUPFAM" id="SSF50022">
    <property type="entry name" value="ISP domain"/>
    <property type="match status" value="1"/>
</dbReference>
<dbReference type="RefSeq" id="WP_136346563.1">
    <property type="nucleotide sequence ID" value="NZ_SSOC01000001.1"/>
</dbReference>
<sequence length="116" mass="12521">MAARERLICASADLADGGGGVRFEVTRWGEARAAFAVRYGGKVHAYLNSCAHVPVELDLLPGHFFDLTGHYLVCAAHGAHYRAGDGFCEMGPCKGRSLRALEIVERDGQVFIVEEG</sequence>
<reference evidence="6 7" key="1">
    <citation type="submission" date="2019-04" db="EMBL/GenBank/DDBJ databases">
        <title>Azoarcus nasutitermitis sp. nov. isolated from termite nest.</title>
        <authorList>
            <person name="Lin S.-Y."/>
            <person name="Hameed A."/>
            <person name="Hsu Y.-H."/>
            <person name="Young C.-C."/>
        </authorList>
    </citation>
    <scope>NUCLEOTIDE SEQUENCE [LARGE SCALE GENOMIC DNA]</scope>
    <source>
        <strain evidence="6 7">CC-YHH838</strain>
    </source>
</reference>
<feature type="domain" description="Rieske" evidence="5">
    <location>
        <begin position="6"/>
        <end position="112"/>
    </location>
</feature>
<keyword evidence="3" id="KW-0408">Iron</keyword>
<keyword evidence="1" id="KW-0001">2Fe-2S</keyword>
<dbReference type="InterPro" id="IPR017941">
    <property type="entry name" value="Rieske_2Fe-2S"/>
</dbReference>
<dbReference type="GO" id="GO:0046872">
    <property type="term" value="F:metal ion binding"/>
    <property type="evidence" value="ECO:0007669"/>
    <property type="project" value="UniProtKB-KW"/>
</dbReference>
<evidence type="ECO:0000256" key="2">
    <source>
        <dbReference type="ARBA" id="ARBA00022723"/>
    </source>
</evidence>
<evidence type="ECO:0000313" key="6">
    <source>
        <dbReference type="EMBL" id="THF67154.1"/>
    </source>
</evidence>
<evidence type="ECO:0000256" key="3">
    <source>
        <dbReference type="ARBA" id="ARBA00023004"/>
    </source>
</evidence>
<dbReference type="PROSITE" id="PS51296">
    <property type="entry name" value="RIESKE"/>
    <property type="match status" value="1"/>
</dbReference>
<dbReference type="Pfam" id="PF00355">
    <property type="entry name" value="Rieske"/>
    <property type="match status" value="1"/>
</dbReference>
<dbReference type="AlphaFoldDB" id="A0A4V3WCH2"/>
<dbReference type="Gene3D" id="2.102.10.10">
    <property type="entry name" value="Rieske [2Fe-2S] iron-sulphur domain"/>
    <property type="match status" value="1"/>
</dbReference>
<keyword evidence="7" id="KW-1185">Reference proteome</keyword>
<keyword evidence="2" id="KW-0479">Metal-binding</keyword>
<accession>A0A4V3WCH2</accession>
<dbReference type="OrthoDB" id="9794779at2"/>
<dbReference type="PANTHER" id="PTHR40261:SF1">
    <property type="entry name" value="RIESKE DOMAIN-CONTAINING PROTEIN"/>
    <property type="match status" value="1"/>
</dbReference>
<name>A0A4V3WCH2_9RHOO</name>
<dbReference type="GO" id="GO:0051537">
    <property type="term" value="F:2 iron, 2 sulfur cluster binding"/>
    <property type="evidence" value="ECO:0007669"/>
    <property type="project" value="UniProtKB-KW"/>
</dbReference>
<protein>
    <submittedName>
        <fullName evidence="6">Rieske (2Fe-2S) protein</fullName>
    </submittedName>
</protein>
<evidence type="ECO:0000259" key="5">
    <source>
        <dbReference type="PROSITE" id="PS51296"/>
    </source>
</evidence>
<proteinExistence type="predicted"/>
<comment type="caution">
    <text evidence="6">The sequence shown here is derived from an EMBL/GenBank/DDBJ whole genome shotgun (WGS) entry which is preliminary data.</text>
</comment>
<evidence type="ECO:0000256" key="4">
    <source>
        <dbReference type="ARBA" id="ARBA00023014"/>
    </source>
</evidence>
<dbReference type="Proteomes" id="UP000308430">
    <property type="component" value="Unassembled WGS sequence"/>
</dbReference>
<dbReference type="CDD" id="cd03467">
    <property type="entry name" value="Rieske"/>
    <property type="match status" value="1"/>
</dbReference>
<dbReference type="PANTHER" id="PTHR40261">
    <property type="match status" value="1"/>
</dbReference>
<keyword evidence="4" id="KW-0411">Iron-sulfur</keyword>
<gene>
    <name evidence="6" type="ORF">E6C76_01870</name>
</gene>